<comment type="caution">
    <text evidence="1">The sequence shown here is derived from an EMBL/GenBank/DDBJ whole genome shotgun (WGS) entry which is preliminary data.</text>
</comment>
<dbReference type="EMBL" id="MU006101">
    <property type="protein sequence ID" value="KAF2836955.1"/>
    <property type="molecule type" value="Genomic_DNA"/>
</dbReference>
<evidence type="ECO:0000313" key="2">
    <source>
        <dbReference type="Proteomes" id="UP000799429"/>
    </source>
</evidence>
<organism evidence="1 2">
    <name type="scientific">Patellaria atrata CBS 101060</name>
    <dbReference type="NCBI Taxonomy" id="1346257"/>
    <lineage>
        <taxon>Eukaryota</taxon>
        <taxon>Fungi</taxon>
        <taxon>Dikarya</taxon>
        <taxon>Ascomycota</taxon>
        <taxon>Pezizomycotina</taxon>
        <taxon>Dothideomycetes</taxon>
        <taxon>Dothideomycetes incertae sedis</taxon>
        <taxon>Patellariales</taxon>
        <taxon>Patellariaceae</taxon>
        <taxon>Patellaria</taxon>
    </lineage>
</organism>
<sequence>MLSIFPCSECSLDFFKKIISIINHTSSAPIPPLPSLYDNALIIEEHYQPHSFYFLTVCKKRLAVRAIQYKKYRYLSRERSNDTDDCGSTPGKSRLCTTTSTNSSRYIRFFIFFTSDLSTTPFLAPFLGYLHCETKQVISTGLQPITLLLDSSSSILHSTPIIQRRFSVTYMATVR</sequence>
<name>A0A9P4VP58_9PEZI</name>
<accession>A0A9P4VP58</accession>
<keyword evidence="2" id="KW-1185">Reference proteome</keyword>
<gene>
    <name evidence="1" type="ORF">M501DRAFT_996092</name>
</gene>
<dbReference type="Proteomes" id="UP000799429">
    <property type="component" value="Unassembled WGS sequence"/>
</dbReference>
<proteinExistence type="predicted"/>
<dbReference type="AlphaFoldDB" id="A0A9P4VP58"/>
<evidence type="ECO:0000313" key="1">
    <source>
        <dbReference type="EMBL" id="KAF2836955.1"/>
    </source>
</evidence>
<protein>
    <submittedName>
        <fullName evidence="1">Uncharacterized protein</fullName>
    </submittedName>
</protein>
<reference evidence="1" key="1">
    <citation type="journal article" date="2020" name="Stud. Mycol.">
        <title>101 Dothideomycetes genomes: a test case for predicting lifestyles and emergence of pathogens.</title>
        <authorList>
            <person name="Haridas S."/>
            <person name="Albert R."/>
            <person name="Binder M."/>
            <person name="Bloem J."/>
            <person name="Labutti K."/>
            <person name="Salamov A."/>
            <person name="Andreopoulos B."/>
            <person name="Baker S."/>
            <person name="Barry K."/>
            <person name="Bills G."/>
            <person name="Bluhm B."/>
            <person name="Cannon C."/>
            <person name="Castanera R."/>
            <person name="Culley D."/>
            <person name="Daum C."/>
            <person name="Ezra D."/>
            <person name="Gonzalez J."/>
            <person name="Henrissat B."/>
            <person name="Kuo A."/>
            <person name="Liang C."/>
            <person name="Lipzen A."/>
            <person name="Lutzoni F."/>
            <person name="Magnuson J."/>
            <person name="Mondo S."/>
            <person name="Nolan M."/>
            <person name="Ohm R."/>
            <person name="Pangilinan J."/>
            <person name="Park H.-J."/>
            <person name="Ramirez L."/>
            <person name="Alfaro M."/>
            <person name="Sun H."/>
            <person name="Tritt A."/>
            <person name="Yoshinaga Y."/>
            <person name="Zwiers L.-H."/>
            <person name="Turgeon B."/>
            <person name="Goodwin S."/>
            <person name="Spatafora J."/>
            <person name="Crous P."/>
            <person name="Grigoriev I."/>
        </authorList>
    </citation>
    <scope>NUCLEOTIDE SEQUENCE</scope>
    <source>
        <strain evidence="1">CBS 101060</strain>
    </source>
</reference>